<dbReference type="AlphaFoldDB" id="A0A9D4J987"/>
<dbReference type="InterPro" id="IPR017850">
    <property type="entry name" value="Alkaline_phosphatase_core_sf"/>
</dbReference>
<dbReference type="PANTHER" id="PTHR10974:SF1">
    <property type="entry name" value="FI08016P-RELATED"/>
    <property type="match status" value="1"/>
</dbReference>
<name>A0A9D4J987_DREPO</name>
<evidence type="ECO:0000256" key="1">
    <source>
        <dbReference type="SAM" id="Phobius"/>
    </source>
</evidence>
<accession>A0A9D4J987</accession>
<keyword evidence="1" id="KW-1133">Transmembrane helix</keyword>
<dbReference type="Gene3D" id="3.40.720.10">
    <property type="entry name" value="Alkaline Phosphatase, subunit A"/>
    <property type="match status" value="1"/>
</dbReference>
<dbReference type="OrthoDB" id="413313at2759"/>
<dbReference type="FunFam" id="3.40.720.10:FF:000017">
    <property type="entry name" value="Predicted protein"/>
    <property type="match status" value="1"/>
</dbReference>
<dbReference type="Pfam" id="PF02995">
    <property type="entry name" value="DUF229"/>
    <property type="match status" value="1"/>
</dbReference>
<evidence type="ECO:0000313" key="2">
    <source>
        <dbReference type="EMBL" id="KAH3804546.1"/>
    </source>
</evidence>
<keyword evidence="1" id="KW-0472">Membrane</keyword>
<dbReference type="InterPro" id="IPR004245">
    <property type="entry name" value="DUF229"/>
</dbReference>
<proteinExistence type="predicted"/>
<dbReference type="SUPFAM" id="SSF53649">
    <property type="entry name" value="Alkaline phosphatase-like"/>
    <property type="match status" value="1"/>
</dbReference>
<comment type="caution">
    <text evidence="2">The sequence shown here is derived from an EMBL/GenBank/DDBJ whole genome shotgun (WGS) entry which is preliminary data.</text>
</comment>
<keyword evidence="3" id="KW-1185">Reference proteome</keyword>
<dbReference type="EMBL" id="JAIWYP010000006">
    <property type="protein sequence ID" value="KAH3804546.1"/>
    <property type="molecule type" value="Genomic_DNA"/>
</dbReference>
<dbReference type="PANTHER" id="PTHR10974">
    <property type="entry name" value="FI08016P-RELATED"/>
    <property type="match status" value="1"/>
</dbReference>
<reference evidence="2" key="2">
    <citation type="submission" date="2020-11" db="EMBL/GenBank/DDBJ databases">
        <authorList>
            <person name="McCartney M.A."/>
            <person name="Auch B."/>
            <person name="Kono T."/>
            <person name="Mallez S."/>
            <person name="Becker A."/>
            <person name="Gohl D.M."/>
            <person name="Silverstein K.A.T."/>
            <person name="Koren S."/>
            <person name="Bechman K.B."/>
            <person name="Herman A."/>
            <person name="Abrahante J.E."/>
            <person name="Garbe J."/>
        </authorList>
    </citation>
    <scope>NUCLEOTIDE SEQUENCE</scope>
    <source>
        <strain evidence="2">Duluth1</strain>
        <tissue evidence="2">Whole animal</tissue>
    </source>
</reference>
<sequence>MSASQLVQMTRRFLWKNRREVAFVIVTVIFLYIWTDGFGRRSSYPLEYVDLDYNRCGVPCLGRDCLKCQSKSPVVKVKDIDIVSYLHLRKALRPKTLEQFNDSMITVNGGHFCQRPSFDLNHDSVKYAFFKMPKLNCSKQELFFIDKNVVRINKTKLLKLSLKKCVYFGIERASDDFASYTESLTKTSVPFDLILKHDFVRIKCYTQKSEKTKEDGPTNKQTAELSLKRRLMQLKSLEQPTTADENHEQEIYRRHFYKHTNNLDGKVSLRTLINNGKNIVTTKSALYRNSSRDLLHAVETDLAEQDDEPDHPLQNHGVDIEEDNYGDAYHYKESHDMDYEEADFDQFLVQVYPKPEVFNRISKIALRSDFQERPNFLMFGLDSMSRLSWQRKMPRTYKYLQEVLGSVIFEGYNIVGDATTAALIPMLTGKSEVELPEVRKHFVESEYVDSYPLVWNNFASKGYATLYSEDEPSIGVFNLRLNGFLRPPTDHYMRPFWQALWESPVRRDSPRYCTGNVPNHVYLLNYTKEFFVKYANVSKFAFTFGSELTHWDNNPGEYIDADFVEMFEYLHKGGFLDNTFVIVFADHGARYSRVRKTIQGKMEERLPMMSIAMPKQIRENYPLLWRNLKRNADKLVTPFDIHETLINILNLSRKSKVHSFTTIPRGISLLDEVPANRTCLMAHIDMHWCTCMKQLELDVTDTNVQKSVNAFVDFLNRQTRPVRHLCEELRFKSLLHAVLLIPNEKVLMFQKSIDDDNRHGNFSSHINVDHAHFQITIATSPNKGLFETTVQVNMTSGAYTVLESAVSRLERYGNQPACVQDKYPDLRKYCYCKL</sequence>
<protein>
    <submittedName>
        <fullName evidence="2">Uncharacterized protein</fullName>
    </submittedName>
</protein>
<gene>
    <name evidence="2" type="ORF">DPMN_132833</name>
</gene>
<feature type="transmembrane region" description="Helical" evidence="1">
    <location>
        <begin position="21"/>
        <end position="39"/>
    </location>
</feature>
<reference evidence="2" key="1">
    <citation type="journal article" date="2019" name="bioRxiv">
        <title>The Genome of the Zebra Mussel, Dreissena polymorpha: A Resource for Invasive Species Research.</title>
        <authorList>
            <person name="McCartney M.A."/>
            <person name="Auch B."/>
            <person name="Kono T."/>
            <person name="Mallez S."/>
            <person name="Zhang Y."/>
            <person name="Obille A."/>
            <person name="Becker A."/>
            <person name="Abrahante J.E."/>
            <person name="Garbe J."/>
            <person name="Badalamenti J.P."/>
            <person name="Herman A."/>
            <person name="Mangelson H."/>
            <person name="Liachko I."/>
            <person name="Sullivan S."/>
            <person name="Sone E.D."/>
            <person name="Koren S."/>
            <person name="Silverstein K.A.T."/>
            <person name="Beckman K.B."/>
            <person name="Gohl D.M."/>
        </authorList>
    </citation>
    <scope>NUCLEOTIDE SEQUENCE</scope>
    <source>
        <strain evidence="2">Duluth1</strain>
        <tissue evidence="2">Whole animal</tissue>
    </source>
</reference>
<evidence type="ECO:0000313" key="3">
    <source>
        <dbReference type="Proteomes" id="UP000828390"/>
    </source>
</evidence>
<dbReference type="Proteomes" id="UP000828390">
    <property type="component" value="Unassembled WGS sequence"/>
</dbReference>
<dbReference type="CDD" id="cd16021">
    <property type="entry name" value="ALP_like"/>
    <property type="match status" value="1"/>
</dbReference>
<organism evidence="2 3">
    <name type="scientific">Dreissena polymorpha</name>
    <name type="common">Zebra mussel</name>
    <name type="synonym">Mytilus polymorpha</name>
    <dbReference type="NCBI Taxonomy" id="45954"/>
    <lineage>
        <taxon>Eukaryota</taxon>
        <taxon>Metazoa</taxon>
        <taxon>Spiralia</taxon>
        <taxon>Lophotrochozoa</taxon>
        <taxon>Mollusca</taxon>
        <taxon>Bivalvia</taxon>
        <taxon>Autobranchia</taxon>
        <taxon>Heteroconchia</taxon>
        <taxon>Euheterodonta</taxon>
        <taxon>Imparidentia</taxon>
        <taxon>Neoheterodontei</taxon>
        <taxon>Myida</taxon>
        <taxon>Dreissenoidea</taxon>
        <taxon>Dreissenidae</taxon>
        <taxon>Dreissena</taxon>
    </lineage>
</organism>
<keyword evidence="1" id="KW-0812">Transmembrane</keyword>
<dbReference type="GO" id="GO:0005615">
    <property type="term" value="C:extracellular space"/>
    <property type="evidence" value="ECO:0007669"/>
    <property type="project" value="TreeGrafter"/>
</dbReference>